<name>A0A8X7VVB9_BRACI</name>
<feature type="region of interest" description="Disordered" evidence="1">
    <location>
        <begin position="1"/>
        <end position="48"/>
    </location>
</feature>
<comment type="caution">
    <text evidence="2">The sequence shown here is derived from an EMBL/GenBank/DDBJ whole genome shotgun (WGS) entry which is preliminary data.</text>
</comment>
<protein>
    <submittedName>
        <fullName evidence="2">Uncharacterized protein</fullName>
    </submittedName>
</protein>
<dbReference type="AlphaFoldDB" id="A0A8X7VVB9"/>
<keyword evidence="3" id="KW-1185">Reference proteome</keyword>
<dbReference type="Proteomes" id="UP000886595">
    <property type="component" value="Unassembled WGS sequence"/>
</dbReference>
<gene>
    <name evidence="2" type="ORF">Bca52824_021019</name>
</gene>
<evidence type="ECO:0000313" key="3">
    <source>
        <dbReference type="Proteomes" id="UP000886595"/>
    </source>
</evidence>
<evidence type="ECO:0000313" key="2">
    <source>
        <dbReference type="EMBL" id="KAG2317897.1"/>
    </source>
</evidence>
<reference evidence="2 3" key="1">
    <citation type="submission" date="2020-02" db="EMBL/GenBank/DDBJ databases">
        <authorList>
            <person name="Ma Q."/>
            <person name="Huang Y."/>
            <person name="Song X."/>
            <person name="Pei D."/>
        </authorList>
    </citation>
    <scope>NUCLEOTIDE SEQUENCE [LARGE SCALE GENOMIC DNA]</scope>
    <source>
        <strain evidence="2">Sxm20200214</strain>
        <tissue evidence="2">Leaf</tissue>
    </source>
</reference>
<feature type="compositionally biased region" description="Basic and acidic residues" evidence="1">
    <location>
        <begin position="33"/>
        <end position="42"/>
    </location>
</feature>
<evidence type="ECO:0000256" key="1">
    <source>
        <dbReference type="SAM" id="MobiDB-lite"/>
    </source>
</evidence>
<dbReference type="EMBL" id="JAAMPC010000004">
    <property type="protein sequence ID" value="KAG2317897.1"/>
    <property type="molecule type" value="Genomic_DNA"/>
</dbReference>
<feature type="compositionally biased region" description="Polar residues" evidence="1">
    <location>
        <begin position="19"/>
        <end position="32"/>
    </location>
</feature>
<organism evidence="2 3">
    <name type="scientific">Brassica carinata</name>
    <name type="common">Ethiopian mustard</name>
    <name type="synonym">Abyssinian cabbage</name>
    <dbReference type="NCBI Taxonomy" id="52824"/>
    <lineage>
        <taxon>Eukaryota</taxon>
        <taxon>Viridiplantae</taxon>
        <taxon>Streptophyta</taxon>
        <taxon>Embryophyta</taxon>
        <taxon>Tracheophyta</taxon>
        <taxon>Spermatophyta</taxon>
        <taxon>Magnoliopsida</taxon>
        <taxon>eudicotyledons</taxon>
        <taxon>Gunneridae</taxon>
        <taxon>Pentapetalae</taxon>
        <taxon>rosids</taxon>
        <taxon>malvids</taxon>
        <taxon>Brassicales</taxon>
        <taxon>Brassicaceae</taxon>
        <taxon>Brassiceae</taxon>
        <taxon>Brassica</taxon>
    </lineage>
</organism>
<accession>A0A8X7VVB9</accession>
<feature type="compositionally biased region" description="Polar residues" evidence="1">
    <location>
        <begin position="1"/>
        <end position="12"/>
    </location>
</feature>
<sequence length="314" mass="34127">MVGQQLSANTGQMMMPTPGFNNSTNVDVYQSHRNGESSRDGGKLPAVGSDFVNQSQLQRQRPAGSDDLNLDQQLGGGFRSNMHQNASGMIISFPQNAGVGMSGNSAHLANGHMGSTGVLSSTNFSTSSQPLQQPVDQLQQVSHVHRYSMSNSGTFGSGNLYGSSGSVEASVDMNSMSLNPMRRVDVSFGSNQSSLQAVEKTPLVKHQQFENGNFQPSSSSKEMSHQPLEHQLNQGAHHGQYQEQEHLLNNDAYRQPQPQRASNITQQIPRWKDVNNLSGGVQPVSSQGQWHSPSQNLTQHVQSLTMKHEAMTET</sequence>
<proteinExistence type="predicted"/>